<dbReference type="GO" id="GO:0005615">
    <property type="term" value="C:extracellular space"/>
    <property type="evidence" value="ECO:0007669"/>
    <property type="project" value="Ensembl"/>
</dbReference>
<dbReference type="GO" id="GO:0006334">
    <property type="term" value="P:nucleosome assembly"/>
    <property type="evidence" value="ECO:0007669"/>
    <property type="project" value="Ensembl"/>
</dbReference>
<evidence type="ECO:0000256" key="1">
    <source>
        <dbReference type="SAM" id="Coils"/>
    </source>
</evidence>
<dbReference type="Ensembl" id="ENSBMST00010020844.1">
    <property type="protein sequence ID" value="ENSBMSP00010018863.1"/>
    <property type="gene ID" value="ENSBMSG00010013692.1"/>
</dbReference>
<dbReference type="GO" id="GO:0005829">
    <property type="term" value="C:cytosol"/>
    <property type="evidence" value="ECO:0007669"/>
    <property type="project" value="Ensembl"/>
</dbReference>
<feature type="coiled-coil region" evidence="1">
    <location>
        <begin position="242"/>
        <end position="276"/>
    </location>
</feature>
<dbReference type="GO" id="GO:0005654">
    <property type="term" value="C:nucleoplasm"/>
    <property type="evidence" value="ECO:0007669"/>
    <property type="project" value="Ensembl"/>
</dbReference>
<accession>A0A8C0DF44</accession>
<evidence type="ECO:0000259" key="3">
    <source>
        <dbReference type="Pfam" id="PF23302"/>
    </source>
</evidence>
<dbReference type="PANTHER" id="PTHR44144">
    <property type="entry name" value="DNAJ HOMOLOG SUBFAMILY C MEMBER 9"/>
    <property type="match status" value="1"/>
</dbReference>
<dbReference type="Pfam" id="PF23302">
    <property type="entry name" value="HTH_DNAJC9"/>
    <property type="match status" value="1"/>
</dbReference>
<evidence type="ECO:0000256" key="2">
    <source>
        <dbReference type="SAM" id="MobiDB-lite"/>
    </source>
</evidence>
<dbReference type="GO" id="GO:0051087">
    <property type="term" value="F:protein-folding chaperone binding"/>
    <property type="evidence" value="ECO:0007669"/>
    <property type="project" value="Ensembl"/>
</dbReference>
<dbReference type="InterPro" id="IPR052594">
    <property type="entry name" value="J_domain-containing_protein"/>
</dbReference>
<dbReference type="GO" id="GO:0101031">
    <property type="term" value="C:protein folding chaperone complex"/>
    <property type="evidence" value="ECO:0007669"/>
    <property type="project" value="Ensembl"/>
</dbReference>
<reference evidence="4" key="1">
    <citation type="submission" date="2023-09" db="UniProtKB">
        <authorList>
            <consortium name="Ensembl"/>
        </authorList>
    </citation>
    <scope>IDENTIFICATION</scope>
</reference>
<dbReference type="PANTHER" id="PTHR44144:SF1">
    <property type="entry name" value="DNAJ HOMOLOG SUBFAMILY C MEMBER 9"/>
    <property type="match status" value="1"/>
</dbReference>
<dbReference type="InterPro" id="IPR056453">
    <property type="entry name" value="HTH_DNAJC9"/>
</dbReference>
<feature type="domain" description="DNAJC9 HTH" evidence="3">
    <location>
        <begin position="186"/>
        <end position="253"/>
    </location>
</feature>
<feature type="region of interest" description="Disordered" evidence="2">
    <location>
        <begin position="305"/>
        <end position="339"/>
    </location>
</feature>
<gene>
    <name evidence="4" type="primary">DNAJC9</name>
</gene>
<dbReference type="AlphaFoldDB" id="A0A8C0DF44"/>
<dbReference type="GeneTree" id="ENSGT00390000014549"/>
<evidence type="ECO:0000313" key="4">
    <source>
        <dbReference type="Ensembl" id="ENSBMSP00010018863.1"/>
    </source>
</evidence>
<sequence>PPAPHRCGPWGFWSCARKCSAPPTFTKCWACGARPQTARSDAAITRCLFRCTRTGWARATRRTPPAASRCARPRSAGCLGFSPSSGRPTPPRWSEPNPAWRFLIFISRGAVSVRGAGLIFGCSFPQILGKVYSVLSDKDQRAVYDEQGTVDEDSDVLSQDRDWEAYWRLLFKKISLEDIQAFEKTYKGSEEELADIKQAYLDFKGDMDQIMESVLCVQYTEEPRIRNIIQQAIDAREVPSYNAFVKEAKQKMNARKRRAQEEAKEAEMSRKELGLDEGVDNLKALIQSRQKDRQKEMDNFLAQMEAKYCKPSKRGGKKNNSQERKEIMEFSLQRSLGVN</sequence>
<organism evidence="4">
    <name type="scientific">Balaenoptera musculus</name>
    <name type="common">Blue whale</name>
    <dbReference type="NCBI Taxonomy" id="9771"/>
    <lineage>
        <taxon>Eukaryota</taxon>
        <taxon>Metazoa</taxon>
        <taxon>Chordata</taxon>
        <taxon>Craniata</taxon>
        <taxon>Vertebrata</taxon>
        <taxon>Euteleostomi</taxon>
        <taxon>Mammalia</taxon>
        <taxon>Eutheria</taxon>
        <taxon>Laurasiatheria</taxon>
        <taxon>Artiodactyla</taxon>
        <taxon>Whippomorpha</taxon>
        <taxon>Cetacea</taxon>
        <taxon>Mysticeti</taxon>
        <taxon>Balaenopteridae</taxon>
        <taxon>Balaenoptera</taxon>
    </lineage>
</organism>
<proteinExistence type="predicted"/>
<keyword evidence="1" id="KW-0175">Coiled coil</keyword>
<name>A0A8C0DF44_BALMU</name>
<dbReference type="GO" id="GO:0031072">
    <property type="term" value="F:heat shock protein binding"/>
    <property type="evidence" value="ECO:0007669"/>
    <property type="project" value="Ensembl"/>
</dbReference>
<dbReference type="GO" id="GO:0042393">
    <property type="term" value="F:histone binding"/>
    <property type="evidence" value="ECO:0007669"/>
    <property type="project" value="Ensembl"/>
</dbReference>
<dbReference type="GO" id="GO:0005886">
    <property type="term" value="C:plasma membrane"/>
    <property type="evidence" value="ECO:0007669"/>
    <property type="project" value="Ensembl"/>
</dbReference>
<protein>
    <submittedName>
        <fullName evidence="4">DnaJ heat shock protein family (Hsp40) member C9</fullName>
    </submittedName>
</protein>